<keyword evidence="7" id="KW-0472">Membrane</keyword>
<dbReference type="OrthoDB" id="46189at2759"/>
<dbReference type="InterPro" id="IPR033370">
    <property type="entry name" value="COG1"/>
</dbReference>
<dbReference type="GO" id="GO:0017119">
    <property type="term" value="C:Golgi transport complex"/>
    <property type="evidence" value="ECO:0007669"/>
    <property type="project" value="InterPro"/>
</dbReference>
<dbReference type="HOGENOM" id="CLU_008451_0_0_1"/>
<evidence type="ECO:0000313" key="9">
    <source>
        <dbReference type="EMBL" id="EWC45128.1"/>
    </source>
</evidence>
<dbReference type="Pfam" id="PF08700">
    <property type="entry name" value="VPS51_Exo84_N"/>
    <property type="match status" value="1"/>
</dbReference>
<dbReference type="GO" id="GO:0006891">
    <property type="term" value="P:intra-Golgi vesicle-mediated transport"/>
    <property type="evidence" value="ECO:0007669"/>
    <property type="project" value="InterPro"/>
</dbReference>
<feature type="region of interest" description="Disordered" evidence="8">
    <location>
        <begin position="686"/>
        <end position="721"/>
    </location>
</feature>
<comment type="similarity">
    <text evidence="2">Belongs to the COG1 family.</text>
</comment>
<dbReference type="GO" id="GO:0015031">
    <property type="term" value="P:protein transport"/>
    <property type="evidence" value="ECO:0007669"/>
    <property type="project" value="UniProtKB-KW"/>
</dbReference>
<gene>
    <name evidence="9" type="ORF">DRE_06267</name>
</gene>
<dbReference type="GO" id="GO:0000139">
    <property type="term" value="C:Golgi membrane"/>
    <property type="evidence" value="ECO:0007669"/>
    <property type="project" value="UniProtKB-SubCell"/>
</dbReference>
<accession>W7HYV9</accession>
<organism evidence="9 10">
    <name type="scientific">Drechslerella stenobrocha 248</name>
    <dbReference type="NCBI Taxonomy" id="1043628"/>
    <lineage>
        <taxon>Eukaryota</taxon>
        <taxon>Fungi</taxon>
        <taxon>Dikarya</taxon>
        <taxon>Ascomycota</taxon>
        <taxon>Pezizomycotina</taxon>
        <taxon>Orbiliomycetes</taxon>
        <taxon>Orbiliales</taxon>
        <taxon>Orbiliaceae</taxon>
        <taxon>Drechslerella</taxon>
    </lineage>
</organism>
<evidence type="ECO:0000256" key="8">
    <source>
        <dbReference type="SAM" id="MobiDB-lite"/>
    </source>
</evidence>
<dbReference type="Proteomes" id="UP000024837">
    <property type="component" value="Unassembled WGS sequence"/>
</dbReference>
<comment type="subcellular location">
    <subcellularLocation>
        <location evidence="1">Golgi apparatus membrane</location>
        <topology evidence="1">Peripheral membrane protein</topology>
    </subcellularLocation>
</comment>
<evidence type="ECO:0000256" key="2">
    <source>
        <dbReference type="ARBA" id="ARBA00006653"/>
    </source>
</evidence>
<keyword evidence="10" id="KW-1185">Reference proteome</keyword>
<protein>
    <recommendedName>
        <fullName evidence="3">Conserved oligomeric Golgi complex subunit 1</fullName>
    </recommendedName>
</protein>
<dbReference type="PANTHER" id="PTHR31658:SF0">
    <property type="entry name" value="CONSERVED OLIGOMERIC GOLGI COMPLEX SUBUNIT 1"/>
    <property type="match status" value="1"/>
</dbReference>
<evidence type="ECO:0000256" key="1">
    <source>
        <dbReference type="ARBA" id="ARBA00004395"/>
    </source>
</evidence>
<feature type="compositionally biased region" description="Acidic residues" evidence="8">
    <location>
        <begin position="697"/>
        <end position="710"/>
    </location>
</feature>
<evidence type="ECO:0000256" key="5">
    <source>
        <dbReference type="ARBA" id="ARBA00022927"/>
    </source>
</evidence>
<proteinExistence type="inferred from homology"/>
<name>W7HYV9_9PEZI</name>
<evidence type="ECO:0000313" key="10">
    <source>
        <dbReference type="Proteomes" id="UP000024837"/>
    </source>
</evidence>
<sequence length="809" mass="90501">MATIDALKLEKWEDAFQQPVVSVRVMEKQLRVALQEKKEGLRGLVGESYRDLLKTAERIIEMNDSIQQVESHLSQASKQCNYGSLQKKAANAVSMKEKEDNRDRRNRVIAAELAVLSNCPVAISRTLSGDKSPLLAAKLYILARLLRRSVSEKIKSPFLTSLERQLSNLRVSLLRDIEHELCLLNTETGAILQCLGAYSLITSSSASETFLHFQTLRLNAVTSLVHQDTISADTILEAIRYVNENLRLSTQLFPRRLSDTLTSIKIRPLFQEPALNEMMELNMAVHAHWISESIRKYTPWLKADDLSSESCKAEIANKLGTALRVIFEGLERAVKAVSKVETLVRIRHNILIASRGVMGKTSELDSADLNQSLNKIREIVNTRIREVLSGDIIAIGGLGEELSKVAVEYPANRSKEPVTWSNMLSSFENAKGGRNLKAMVRAVSYSDKSGLRAIRLKHSRWIGNTTKNYAHIKKMSEEKDWDPENDDDDDGIDAPETLKEMNDADTQALLSTYVEGLLAGYRSLEVNLSTLVDSIGKSEDGAESAQPIESACVILRFISIIRNSSPQHQATDVINLSWFGNDARGQLYNLLSKSVSKKALRVFSKDLSRRKWSSNVSFASLWDGSPRLPIQPSPLVFKFLRNLTQSMNEIGVDVWTRDATDTLKIGVAKLIWEELDASVTLAEKQANGGLETKAEEGADGQEDAEGENPDTEQPNPEAEIAPDIFSREQVLQTYFDTTYLDNALRTLASRSIGEAEKGKDGSLAITLSWGFIERTHEKVKLETDERERISRSAEDYWRRTCLLFGVLDI</sequence>
<evidence type="ECO:0000256" key="6">
    <source>
        <dbReference type="ARBA" id="ARBA00023034"/>
    </source>
</evidence>
<dbReference type="EMBL" id="KI966431">
    <property type="protein sequence ID" value="EWC45128.1"/>
    <property type="molecule type" value="Genomic_DNA"/>
</dbReference>
<evidence type="ECO:0000256" key="3">
    <source>
        <dbReference type="ARBA" id="ARBA00020978"/>
    </source>
</evidence>
<evidence type="ECO:0000256" key="4">
    <source>
        <dbReference type="ARBA" id="ARBA00022448"/>
    </source>
</evidence>
<reference evidence="9 10" key="1">
    <citation type="submission" date="2013-05" db="EMBL/GenBank/DDBJ databases">
        <title>Drechslerella stenobrocha genome reveals carnivorous origination and mechanical trapping mechanism of predatory fungi.</title>
        <authorList>
            <person name="Liu X."/>
            <person name="Zhang W."/>
            <person name="Liu K."/>
        </authorList>
    </citation>
    <scope>NUCLEOTIDE SEQUENCE [LARGE SCALE GENOMIC DNA]</scope>
    <source>
        <strain evidence="9 10">248</strain>
    </source>
</reference>
<keyword evidence="5" id="KW-0653">Protein transport</keyword>
<feature type="compositionally biased region" description="Acidic residues" evidence="8">
    <location>
        <begin position="479"/>
        <end position="493"/>
    </location>
</feature>
<dbReference type="AlphaFoldDB" id="W7HYV9"/>
<dbReference type="PANTHER" id="PTHR31658">
    <property type="entry name" value="CONSERVED OLIGOMERIC GOLGI COMPLEX SUBUNIT 1"/>
    <property type="match status" value="1"/>
</dbReference>
<feature type="region of interest" description="Disordered" evidence="8">
    <location>
        <begin position="476"/>
        <end position="496"/>
    </location>
</feature>
<evidence type="ECO:0000256" key="7">
    <source>
        <dbReference type="ARBA" id="ARBA00023136"/>
    </source>
</evidence>
<keyword evidence="4" id="KW-0813">Transport</keyword>
<keyword evidence="6" id="KW-0333">Golgi apparatus</keyword>